<feature type="region of interest" description="Disordered" evidence="1">
    <location>
        <begin position="17"/>
        <end position="49"/>
    </location>
</feature>
<evidence type="ECO:0000259" key="3">
    <source>
        <dbReference type="Pfam" id="PF22936"/>
    </source>
</evidence>
<organism evidence="4 5">
    <name type="scientific">Phytophthora palmivora</name>
    <dbReference type="NCBI Taxonomy" id="4796"/>
    <lineage>
        <taxon>Eukaryota</taxon>
        <taxon>Sar</taxon>
        <taxon>Stramenopiles</taxon>
        <taxon>Oomycota</taxon>
        <taxon>Peronosporomycetes</taxon>
        <taxon>Peronosporales</taxon>
        <taxon>Peronosporaceae</taxon>
        <taxon>Phytophthora</taxon>
    </lineage>
</organism>
<evidence type="ECO:0000256" key="1">
    <source>
        <dbReference type="SAM" id="MobiDB-lite"/>
    </source>
</evidence>
<evidence type="ECO:0000259" key="2">
    <source>
        <dbReference type="Pfam" id="PF13976"/>
    </source>
</evidence>
<evidence type="ECO:0000313" key="5">
    <source>
        <dbReference type="Proteomes" id="UP000237271"/>
    </source>
</evidence>
<dbReference type="AlphaFoldDB" id="A0A2P4X1U1"/>
<comment type="caution">
    <text evidence="4">The sequence shown here is derived from an EMBL/GenBank/DDBJ whole genome shotgun (WGS) entry which is preliminary data.</text>
</comment>
<feature type="domain" description="Retrovirus-related Pol polyprotein from transposon TNT 1-94-like beta-barrel" evidence="3">
    <location>
        <begin position="76"/>
        <end position="162"/>
    </location>
</feature>
<proteinExistence type="predicted"/>
<dbReference type="InterPro" id="IPR025724">
    <property type="entry name" value="GAG-pre-integrase_dom"/>
</dbReference>
<dbReference type="Pfam" id="PF13976">
    <property type="entry name" value="gag_pre-integrs"/>
    <property type="match status" value="1"/>
</dbReference>
<feature type="compositionally biased region" description="Basic residues" evidence="1">
    <location>
        <begin position="33"/>
        <end position="42"/>
    </location>
</feature>
<name>A0A2P4X1U1_9STRA</name>
<evidence type="ECO:0000313" key="4">
    <source>
        <dbReference type="EMBL" id="POM59518.1"/>
    </source>
</evidence>
<protein>
    <submittedName>
        <fullName evidence="4">Retrovirus-related Pol Polyprotein</fullName>
    </submittedName>
</protein>
<dbReference type="OrthoDB" id="413361at2759"/>
<dbReference type="Proteomes" id="UP000237271">
    <property type="component" value="Unassembled WGS sequence"/>
</dbReference>
<feature type="domain" description="GAG-pre-integrase" evidence="2">
    <location>
        <begin position="218"/>
        <end position="265"/>
    </location>
</feature>
<dbReference type="EMBL" id="NCKW01017123">
    <property type="protein sequence ID" value="POM59518.1"/>
    <property type="molecule type" value="Genomic_DNA"/>
</dbReference>
<gene>
    <name evidence="4" type="ORF">PHPALM_31739</name>
</gene>
<accession>A0A2P4X1U1</accession>
<reference evidence="4 5" key="1">
    <citation type="journal article" date="2017" name="Genome Biol. Evol.">
        <title>Phytophthora megakarya and P. palmivora, closely related causal agents of cacao black pod rot, underwent increases in genome sizes and gene numbers by different mechanisms.</title>
        <authorList>
            <person name="Ali S.S."/>
            <person name="Shao J."/>
            <person name="Lary D.J."/>
            <person name="Kronmiller B."/>
            <person name="Shen D."/>
            <person name="Strem M.D."/>
            <person name="Amoako-Attah I."/>
            <person name="Akrofi A.Y."/>
            <person name="Begoude B.A."/>
            <person name="Ten Hoopen G.M."/>
            <person name="Coulibaly K."/>
            <person name="Kebe B.I."/>
            <person name="Melnick R.L."/>
            <person name="Guiltinan M.J."/>
            <person name="Tyler B.M."/>
            <person name="Meinhardt L.W."/>
            <person name="Bailey B.A."/>
        </authorList>
    </citation>
    <scope>NUCLEOTIDE SEQUENCE [LARGE SCALE GENOMIC DNA]</scope>
    <source>
        <strain evidence="5">sbr112.9</strain>
    </source>
</reference>
<keyword evidence="5" id="KW-1185">Reference proteome</keyword>
<sequence>MVETLVNIGHIQVNCPCPRRDDSESESQLPERKRWKNKKKPGKTNAKQRDIDMISRCDNSSKAGITQSSMENGVEWILDSASDCHVCTNKEILTNLRQDDGPLVFDWEGKSSKSSGLIGKVNLQVKNENQPDVAVSLCLGKVLYTASGMNNLLSLDKLEKDGWEFVKLRKQKNAWLHKQNVMLKLVKARGRYRLQSTVTTGRQVEAVEPRRRDDELALVRWHARLGHLNFGALQQMVRDKTVEGMELSGSVQAPEERCWTCVQAKLKRMSYKRVSTDRSRVPYQKLVSDECFLGEPTYNGERKKHMM</sequence>
<dbReference type="InterPro" id="IPR054722">
    <property type="entry name" value="PolX-like_BBD"/>
</dbReference>
<dbReference type="Pfam" id="PF22936">
    <property type="entry name" value="Pol_BBD"/>
    <property type="match status" value="1"/>
</dbReference>